<accession>A0A7V8NPI5</accession>
<comment type="caution">
    <text evidence="1">The sequence shown here is derived from an EMBL/GenBank/DDBJ whole genome shotgun (WGS) entry which is preliminary data.</text>
</comment>
<gene>
    <name evidence="1" type="ORF">HRJ53_09045</name>
</gene>
<keyword evidence="2" id="KW-1185">Reference proteome</keyword>
<reference evidence="1" key="1">
    <citation type="submission" date="2020-06" db="EMBL/GenBank/DDBJ databases">
        <title>Legume-microbial interactions unlock mineral nutrients during tropical forest succession.</title>
        <authorList>
            <person name="Epihov D.Z."/>
        </authorList>
    </citation>
    <scope>NUCLEOTIDE SEQUENCE [LARGE SCALE GENOMIC DNA]</scope>
    <source>
        <strain evidence="1">Pan2503</strain>
    </source>
</reference>
<proteinExistence type="predicted"/>
<name>A0A7V8NPI5_9BACT</name>
<sequence length="46" mass="5130">MPSKFAEVTSRNFSPKLAPELSDEARKAVNAAFDAMSTWRTETVQL</sequence>
<evidence type="ECO:0000313" key="1">
    <source>
        <dbReference type="EMBL" id="MBA0085130.1"/>
    </source>
</evidence>
<dbReference type="Proteomes" id="UP000567293">
    <property type="component" value="Unassembled WGS sequence"/>
</dbReference>
<dbReference type="AlphaFoldDB" id="A0A7V8NPI5"/>
<dbReference type="EMBL" id="JACDQQ010000874">
    <property type="protein sequence ID" value="MBA0085130.1"/>
    <property type="molecule type" value="Genomic_DNA"/>
</dbReference>
<protein>
    <submittedName>
        <fullName evidence="1">Uncharacterized protein</fullName>
    </submittedName>
</protein>
<evidence type="ECO:0000313" key="2">
    <source>
        <dbReference type="Proteomes" id="UP000567293"/>
    </source>
</evidence>
<organism evidence="1 2">
    <name type="scientific">Candidatus Acidiferrum panamense</name>
    <dbReference type="NCBI Taxonomy" id="2741543"/>
    <lineage>
        <taxon>Bacteria</taxon>
        <taxon>Pseudomonadati</taxon>
        <taxon>Acidobacteriota</taxon>
        <taxon>Terriglobia</taxon>
        <taxon>Candidatus Acidiferrales</taxon>
        <taxon>Candidatus Acidiferrum</taxon>
    </lineage>
</organism>